<dbReference type="WBParaSite" id="Csp11.Scaffold629.g14486.t1">
    <property type="protein sequence ID" value="Csp11.Scaffold629.g14486.t1"/>
    <property type="gene ID" value="Csp11.Scaffold629.g14486"/>
</dbReference>
<evidence type="ECO:0000313" key="2">
    <source>
        <dbReference type="Proteomes" id="UP000095282"/>
    </source>
</evidence>
<organism evidence="2 3">
    <name type="scientific">Caenorhabditis tropicalis</name>
    <dbReference type="NCBI Taxonomy" id="1561998"/>
    <lineage>
        <taxon>Eukaryota</taxon>
        <taxon>Metazoa</taxon>
        <taxon>Ecdysozoa</taxon>
        <taxon>Nematoda</taxon>
        <taxon>Chromadorea</taxon>
        <taxon>Rhabditida</taxon>
        <taxon>Rhabditina</taxon>
        <taxon>Rhabditomorpha</taxon>
        <taxon>Rhabditoidea</taxon>
        <taxon>Rhabditidae</taxon>
        <taxon>Peloderinae</taxon>
        <taxon>Caenorhabditis</taxon>
    </lineage>
</organism>
<name>A0A1I7U3I9_9PELO</name>
<keyword evidence="2" id="KW-1185">Reference proteome</keyword>
<dbReference type="eggNOG" id="ENOG502TH9U">
    <property type="taxonomic scope" value="Eukaryota"/>
</dbReference>
<dbReference type="AlphaFoldDB" id="A0A1I7U3I9"/>
<reference evidence="3" key="1">
    <citation type="submission" date="2016-11" db="UniProtKB">
        <authorList>
            <consortium name="WormBaseParasite"/>
        </authorList>
    </citation>
    <scope>IDENTIFICATION</scope>
</reference>
<sequence>MSEKCEVVPRESEEIENEPKESYDSGVIEKNLNKLDLKEVTPDSAENGETSLESEKTKLRKEQEIEKLEKQIDEYVKLFEDPGATFEQKLRALVEIPKEVEFQHRLLNRERADLLFSSIPVEMIQRVFEPKHEEYSHVRPILIHIMSFLCQCTNENVHRKFKPLMPNIVASVCPRGNKTELSPQMYSDTSLIVGIWADQNGDGKCIYDLLRYMTSFCAAQKNNLDVGQFLLCIRTLIQKIFQVAPLESQEQYDNRGWTVGILAVIRRLLQERTNKFTKELRKLLWEVISSMTRVGGIGWFNIDKTFAKLAIQMNFVELQMALNDVNLLDSGQFCTHLRILELYTSAICDSEMFGEEGMEIIPQTVGDASRFILSFWVETYLQKIKLPTQMALSIYNFAVFIFCHEDLTIQEEKVRKNFGAAILETSFQILEESSEVDLKREVGVLFNELLERLTEFEVLTDNVPVFMLQYLDRIRIAEDYEGWKQRVTDCKCCVMDLRGRVDWYSIKSLNEAKTYLPRFTDPEQHELGHLFSIFDKLPRVN</sequence>
<feature type="compositionally biased region" description="Basic and acidic residues" evidence="1">
    <location>
        <begin position="1"/>
        <end position="23"/>
    </location>
</feature>
<dbReference type="STRING" id="1561998.A0A1I7U3I9"/>
<feature type="compositionally biased region" description="Basic and acidic residues" evidence="1">
    <location>
        <begin position="31"/>
        <end position="41"/>
    </location>
</feature>
<evidence type="ECO:0000313" key="3">
    <source>
        <dbReference type="WBParaSite" id="Csp11.Scaffold629.g14486.t1"/>
    </source>
</evidence>
<proteinExistence type="predicted"/>
<dbReference type="Proteomes" id="UP000095282">
    <property type="component" value="Unplaced"/>
</dbReference>
<evidence type="ECO:0000256" key="1">
    <source>
        <dbReference type="SAM" id="MobiDB-lite"/>
    </source>
</evidence>
<accession>A0A1I7U3I9</accession>
<protein>
    <submittedName>
        <fullName evidence="3">Uncharacterized protein</fullName>
    </submittedName>
</protein>
<feature type="region of interest" description="Disordered" evidence="1">
    <location>
        <begin position="1"/>
        <end position="58"/>
    </location>
</feature>